<feature type="non-terminal residue" evidence="2">
    <location>
        <position position="116"/>
    </location>
</feature>
<reference evidence="2 3" key="1">
    <citation type="submission" date="2024-04" db="EMBL/GenBank/DDBJ databases">
        <authorList>
            <consortium name="Genoscope - CEA"/>
            <person name="William W."/>
        </authorList>
    </citation>
    <scope>NUCLEOTIDE SEQUENCE [LARGE SCALE GENOMIC DNA]</scope>
</reference>
<dbReference type="Proteomes" id="UP001497497">
    <property type="component" value="Unassembled WGS sequence"/>
</dbReference>
<feature type="region of interest" description="Disordered" evidence="1">
    <location>
        <begin position="1"/>
        <end position="23"/>
    </location>
</feature>
<keyword evidence="3" id="KW-1185">Reference proteome</keyword>
<proteinExistence type="predicted"/>
<name>A0AAV2H1H6_LYMST</name>
<gene>
    <name evidence="2" type="ORF">GSLYS_00000574001</name>
</gene>
<accession>A0AAV2H1H6</accession>
<evidence type="ECO:0000313" key="2">
    <source>
        <dbReference type="EMBL" id="CAL1526397.1"/>
    </source>
</evidence>
<feature type="compositionally biased region" description="Polar residues" evidence="1">
    <location>
        <begin position="1"/>
        <end position="18"/>
    </location>
</feature>
<organism evidence="2 3">
    <name type="scientific">Lymnaea stagnalis</name>
    <name type="common">Great pond snail</name>
    <name type="synonym">Helix stagnalis</name>
    <dbReference type="NCBI Taxonomy" id="6523"/>
    <lineage>
        <taxon>Eukaryota</taxon>
        <taxon>Metazoa</taxon>
        <taxon>Spiralia</taxon>
        <taxon>Lophotrochozoa</taxon>
        <taxon>Mollusca</taxon>
        <taxon>Gastropoda</taxon>
        <taxon>Heterobranchia</taxon>
        <taxon>Euthyneura</taxon>
        <taxon>Panpulmonata</taxon>
        <taxon>Hygrophila</taxon>
        <taxon>Lymnaeoidea</taxon>
        <taxon>Lymnaeidae</taxon>
        <taxon>Lymnaea</taxon>
    </lineage>
</organism>
<feature type="compositionally biased region" description="Low complexity" evidence="1">
    <location>
        <begin position="59"/>
        <end position="71"/>
    </location>
</feature>
<comment type="caution">
    <text evidence="2">The sequence shown here is derived from an EMBL/GenBank/DDBJ whole genome shotgun (WGS) entry which is preliminary data.</text>
</comment>
<protein>
    <submittedName>
        <fullName evidence="2">Uncharacterized protein</fullName>
    </submittedName>
</protein>
<dbReference type="EMBL" id="CAXITT010000005">
    <property type="protein sequence ID" value="CAL1526397.1"/>
    <property type="molecule type" value="Genomic_DNA"/>
</dbReference>
<dbReference type="AlphaFoldDB" id="A0AAV2H1H6"/>
<feature type="region of interest" description="Disordered" evidence="1">
    <location>
        <begin position="47"/>
        <end position="73"/>
    </location>
</feature>
<evidence type="ECO:0000256" key="1">
    <source>
        <dbReference type="SAM" id="MobiDB-lite"/>
    </source>
</evidence>
<evidence type="ECO:0000313" key="3">
    <source>
        <dbReference type="Proteomes" id="UP001497497"/>
    </source>
</evidence>
<sequence>MSTTQAAGSVLENASSRADTGFECKSSVTTNEFDGLFMIDSFMETLMDHSPSDMPPSQMPLSQMPPSQPSSEQLDNVQYKTIHIRTTTNTINRPNFGAPSGTVTVLAAPSHPSMLM</sequence>